<dbReference type="GO" id="GO:0004252">
    <property type="term" value="F:serine-type endopeptidase activity"/>
    <property type="evidence" value="ECO:0007669"/>
    <property type="project" value="InterPro"/>
</dbReference>
<feature type="region of interest" description="Disordered" evidence="1">
    <location>
        <begin position="161"/>
        <end position="190"/>
    </location>
</feature>
<dbReference type="EMBL" id="RWJF01000001">
    <property type="protein sequence ID" value="RST30143.1"/>
    <property type="molecule type" value="Genomic_DNA"/>
</dbReference>
<dbReference type="InterPro" id="IPR036388">
    <property type="entry name" value="WH-like_DNA-bd_sf"/>
</dbReference>
<dbReference type="AlphaFoldDB" id="A0A429V846"/>
<dbReference type="Proteomes" id="UP000274661">
    <property type="component" value="Unassembled WGS sequence"/>
</dbReference>
<accession>A0A429V846</accession>
<evidence type="ECO:0000256" key="1">
    <source>
        <dbReference type="SAM" id="MobiDB-lite"/>
    </source>
</evidence>
<reference evidence="3 4" key="1">
    <citation type="submission" date="2018-12" db="EMBL/GenBank/DDBJ databases">
        <title>Sphingomonas sp. HMF7854 Genome sequencing and assembly.</title>
        <authorList>
            <person name="Cha I."/>
            <person name="Kang H."/>
            <person name="Kim H."/>
            <person name="Kang J."/>
            <person name="Joh K."/>
        </authorList>
    </citation>
    <scope>NUCLEOTIDE SEQUENCE [LARGE SCALE GENOMIC DNA]</scope>
    <source>
        <strain evidence="3 4">HMF7854</strain>
    </source>
</reference>
<feature type="compositionally biased region" description="Polar residues" evidence="1">
    <location>
        <begin position="180"/>
        <end position="190"/>
    </location>
</feature>
<organism evidence="3 4">
    <name type="scientific">Sphingomonas ginkgonis</name>
    <dbReference type="NCBI Taxonomy" id="2315330"/>
    <lineage>
        <taxon>Bacteria</taxon>
        <taxon>Pseudomonadati</taxon>
        <taxon>Pseudomonadota</taxon>
        <taxon>Alphaproteobacteria</taxon>
        <taxon>Sphingomonadales</taxon>
        <taxon>Sphingomonadaceae</taxon>
        <taxon>Sphingomonas</taxon>
    </lineage>
</organism>
<evidence type="ECO:0000313" key="4">
    <source>
        <dbReference type="Proteomes" id="UP000274661"/>
    </source>
</evidence>
<dbReference type="Gene3D" id="1.10.10.10">
    <property type="entry name" value="Winged helix-like DNA-binding domain superfamily/Winged helix DNA-binding domain"/>
    <property type="match status" value="1"/>
</dbReference>
<keyword evidence="4" id="KW-1185">Reference proteome</keyword>
<evidence type="ECO:0000313" key="3">
    <source>
        <dbReference type="EMBL" id="RST30143.1"/>
    </source>
</evidence>
<gene>
    <name evidence="3" type="ORF">HMF7854_04365</name>
</gene>
<comment type="caution">
    <text evidence="3">The sequence shown here is derived from an EMBL/GenBank/DDBJ whole genome shotgun (WGS) entry which is preliminary data.</text>
</comment>
<proteinExistence type="predicted"/>
<sequence>MFTLYSSSFLLCYCRVMAVRVRENIEPQRLSPTMSSRKLQALDWIKRYFARWGHSPTQGELAAALGISGKRANDLVHALARDKMIEHVAGAARGIRLIERGEELSEADVLIRLAAMGWTIGAGGTLIQAAGVMQPDPGPVASMLERLAALDAPALTEKGLSDLPLLDHDPLGDRDEEQDGTTAKASSGSC</sequence>
<feature type="domain" description="LexA repressor DNA-binding" evidence="2">
    <location>
        <begin position="34"/>
        <end position="94"/>
    </location>
</feature>
<protein>
    <recommendedName>
        <fullName evidence="2">LexA repressor DNA-binding domain-containing protein</fullName>
    </recommendedName>
</protein>
<dbReference type="InterPro" id="IPR036390">
    <property type="entry name" value="WH_DNA-bd_sf"/>
</dbReference>
<name>A0A429V846_9SPHN</name>
<dbReference type="GO" id="GO:0006508">
    <property type="term" value="P:proteolysis"/>
    <property type="evidence" value="ECO:0007669"/>
    <property type="project" value="InterPro"/>
</dbReference>
<dbReference type="Pfam" id="PF01726">
    <property type="entry name" value="LexA_DNA_bind"/>
    <property type="match status" value="1"/>
</dbReference>
<dbReference type="SUPFAM" id="SSF46785">
    <property type="entry name" value="Winged helix' DNA-binding domain"/>
    <property type="match status" value="1"/>
</dbReference>
<evidence type="ECO:0000259" key="2">
    <source>
        <dbReference type="Pfam" id="PF01726"/>
    </source>
</evidence>
<dbReference type="OrthoDB" id="7573379at2"/>
<dbReference type="InterPro" id="IPR006199">
    <property type="entry name" value="LexA_DNA-bd_dom"/>
</dbReference>